<evidence type="ECO:0000256" key="4">
    <source>
        <dbReference type="ARBA" id="ARBA00023172"/>
    </source>
</evidence>
<dbReference type="PANTHER" id="PTHR30349">
    <property type="entry name" value="PHAGE INTEGRASE-RELATED"/>
    <property type="match status" value="1"/>
</dbReference>
<dbReference type="PROSITE" id="PS51900">
    <property type="entry name" value="CB"/>
    <property type="match status" value="1"/>
</dbReference>
<accession>A0A9X2F965</accession>
<evidence type="ECO:0000256" key="2">
    <source>
        <dbReference type="ARBA" id="ARBA00022908"/>
    </source>
</evidence>
<dbReference type="RefSeq" id="WP_252852818.1">
    <property type="nucleotide sequence ID" value="NZ_JAMXLR010000038.1"/>
</dbReference>
<dbReference type="InterPro" id="IPR004107">
    <property type="entry name" value="Integrase_SAM-like_N"/>
</dbReference>
<dbReference type="InterPro" id="IPR044068">
    <property type="entry name" value="CB"/>
</dbReference>
<sequence length="399" mass="44344">MAEEIKVYTFLPADRTNYQMRYRDPYDGKERTRSAGCRTKKEAERAAAVWEDELRRGVYVPTSKATWQDLVDHYVEHVLPGLGTGTATTYLSTFNVFGKVATPARVADFTTNRVTRFVAQCRENGLSDATIARHLRTLKVLARWAHGQGILSIVPKFEMPKRAKGSKRMKGRPVTLQEFNEMLAKVPAVLPEWPSVPQDVDAWRFYLKGLWCSGLRLGESLALRWDDAPGAIVVDYSRQHPLFRIPAEAQKSGKDQMLPMVPEFARLLGTAAPEDRSGPVFAVGTSRHIVGKVVSAIGQAAGVVVDSKSGKFASAHDLRRSFGSRWSRKVMPAVLKELMRHANVATTLDFYVGDDAQRTAAELWGMETPAANSLPNSEVELGSQPEVEDGEDACFSRDF</sequence>
<dbReference type="EMBL" id="JAMXLR010000038">
    <property type="protein sequence ID" value="MCO6044702.1"/>
    <property type="molecule type" value="Genomic_DNA"/>
</dbReference>
<keyword evidence="4" id="KW-0233">DNA recombination</keyword>
<dbReference type="Proteomes" id="UP001155241">
    <property type="component" value="Unassembled WGS sequence"/>
</dbReference>
<feature type="region of interest" description="Disordered" evidence="6">
    <location>
        <begin position="374"/>
        <end position="399"/>
    </location>
</feature>
<evidence type="ECO:0000256" key="1">
    <source>
        <dbReference type="ARBA" id="ARBA00008857"/>
    </source>
</evidence>
<dbReference type="Pfam" id="PF00589">
    <property type="entry name" value="Phage_integrase"/>
    <property type="match status" value="1"/>
</dbReference>
<evidence type="ECO:0000256" key="5">
    <source>
        <dbReference type="PROSITE-ProRule" id="PRU01248"/>
    </source>
</evidence>
<dbReference type="GO" id="GO:0006310">
    <property type="term" value="P:DNA recombination"/>
    <property type="evidence" value="ECO:0007669"/>
    <property type="project" value="UniProtKB-KW"/>
</dbReference>
<evidence type="ECO:0000256" key="6">
    <source>
        <dbReference type="SAM" id="MobiDB-lite"/>
    </source>
</evidence>
<dbReference type="Pfam" id="PF02899">
    <property type="entry name" value="Phage_int_SAM_1"/>
    <property type="match status" value="1"/>
</dbReference>
<dbReference type="Gene3D" id="1.10.150.130">
    <property type="match status" value="1"/>
</dbReference>
<evidence type="ECO:0000259" key="8">
    <source>
        <dbReference type="PROSITE" id="PS51900"/>
    </source>
</evidence>
<keyword evidence="3 5" id="KW-0238">DNA-binding</keyword>
<gene>
    <name evidence="9" type="ORF">NG895_12360</name>
</gene>
<dbReference type="AlphaFoldDB" id="A0A9X2F965"/>
<dbReference type="CDD" id="cd00397">
    <property type="entry name" value="DNA_BRE_C"/>
    <property type="match status" value="1"/>
</dbReference>
<keyword evidence="2" id="KW-0229">DNA integration</keyword>
<evidence type="ECO:0000313" key="10">
    <source>
        <dbReference type="Proteomes" id="UP001155241"/>
    </source>
</evidence>
<evidence type="ECO:0000313" key="9">
    <source>
        <dbReference type="EMBL" id="MCO6044702.1"/>
    </source>
</evidence>
<reference evidence="9" key="1">
    <citation type="submission" date="2022-06" db="EMBL/GenBank/DDBJ databases">
        <title>Aeoliella straminimaris, a novel planctomycete from sediments.</title>
        <authorList>
            <person name="Vitorino I.R."/>
            <person name="Lage O.M."/>
        </authorList>
    </citation>
    <scope>NUCLEOTIDE SEQUENCE</scope>
    <source>
        <strain evidence="9">ICT_H6.2</strain>
    </source>
</reference>
<comment type="caution">
    <text evidence="9">The sequence shown here is derived from an EMBL/GenBank/DDBJ whole genome shotgun (WGS) entry which is preliminary data.</text>
</comment>
<proteinExistence type="inferred from homology"/>
<dbReference type="PANTHER" id="PTHR30349:SF41">
    <property type="entry name" value="INTEGRASE_RECOMBINASE PROTEIN MJ0367-RELATED"/>
    <property type="match status" value="1"/>
</dbReference>
<dbReference type="SUPFAM" id="SSF56349">
    <property type="entry name" value="DNA breaking-rejoining enzymes"/>
    <property type="match status" value="1"/>
</dbReference>
<dbReference type="InterPro" id="IPR013762">
    <property type="entry name" value="Integrase-like_cat_sf"/>
</dbReference>
<dbReference type="PROSITE" id="PS51898">
    <property type="entry name" value="TYR_RECOMBINASE"/>
    <property type="match status" value="1"/>
</dbReference>
<dbReference type="Gene3D" id="1.10.443.10">
    <property type="entry name" value="Intergrase catalytic core"/>
    <property type="match status" value="1"/>
</dbReference>
<keyword evidence="10" id="KW-1185">Reference proteome</keyword>
<evidence type="ECO:0000256" key="3">
    <source>
        <dbReference type="ARBA" id="ARBA00023125"/>
    </source>
</evidence>
<feature type="domain" description="Core-binding (CB)" evidence="8">
    <location>
        <begin position="65"/>
        <end position="146"/>
    </location>
</feature>
<dbReference type="InterPro" id="IPR050090">
    <property type="entry name" value="Tyrosine_recombinase_XerCD"/>
</dbReference>
<comment type="similarity">
    <text evidence="1">Belongs to the 'phage' integrase family.</text>
</comment>
<dbReference type="GO" id="GO:0003677">
    <property type="term" value="F:DNA binding"/>
    <property type="evidence" value="ECO:0007669"/>
    <property type="project" value="UniProtKB-UniRule"/>
</dbReference>
<dbReference type="InterPro" id="IPR011010">
    <property type="entry name" value="DNA_brk_join_enz"/>
</dbReference>
<feature type="domain" description="Tyr recombinase" evidence="7">
    <location>
        <begin position="182"/>
        <end position="364"/>
    </location>
</feature>
<evidence type="ECO:0000259" key="7">
    <source>
        <dbReference type="PROSITE" id="PS51898"/>
    </source>
</evidence>
<organism evidence="9 10">
    <name type="scientific">Aeoliella straminimaris</name>
    <dbReference type="NCBI Taxonomy" id="2954799"/>
    <lineage>
        <taxon>Bacteria</taxon>
        <taxon>Pseudomonadati</taxon>
        <taxon>Planctomycetota</taxon>
        <taxon>Planctomycetia</taxon>
        <taxon>Pirellulales</taxon>
        <taxon>Lacipirellulaceae</taxon>
        <taxon>Aeoliella</taxon>
    </lineage>
</organism>
<protein>
    <submittedName>
        <fullName evidence="9">Tyrosine-type recombinase/integrase</fullName>
    </submittedName>
</protein>
<dbReference type="InterPro" id="IPR010998">
    <property type="entry name" value="Integrase_recombinase_N"/>
</dbReference>
<name>A0A9X2F965_9BACT</name>
<dbReference type="GO" id="GO:0015074">
    <property type="term" value="P:DNA integration"/>
    <property type="evidence" value="ECO:0007669"/>
    <property type="project" value="UniProtKB-KW"/>
</dbReference>
<dbReference type="InterPro" id="IPR002104">
    <property type="entry name" value="Integrase_catalytic"/>
</dbReference>